<comment type="similarity">
    <text evidence="1">Belongs to the metallo-dependent hydrolases superfamily. Adenosine and AMP deaminases family.</text>
</comment>
<dbReference type="EMBL" id="CASHTH010004272">
    <property type="protein sequence ID" value="CAI8055369.1"/>
    <property type="molecule type" value="Genomic_DNA"/>
</dbReference>
<protein>
    <submittedName>
        <fullName evidence="3">AMP deaminase 2</fullName>
    </submittedName>
</protein>
<dbReference type="GO" id="GO:0003876">
    <property type="term" value="F:AMP deaminase activity"/>
    <property type="evidence" value="ECO:0007669"/>
    <property type="project" value="InterPro"/>
</dbReference>
<comment type="caution">
    <text evidence="3">The sequence shown here is derived from an EMBL/GenBank/DDBJ whole genome shotgun (WGS) entry which is preliminary data.</text>
</comment>
<evidence type="ECO:0000256" key="2">
    <source>
        <dbReference type="SAM" id="MobiDB-lite"/>
    </source>
</evidence>
<evidence type="ECO:0000256" key="1">
    <source>
        <dbReference type="ARBA" id="ARBA00006676"/>
    </source>
</evidence>
<evidence type="ECO:0000313" key="3">
    <source>
        <dbReference type="EMBL" id="CAI8055369.1"/>
    </source>
</evidence>
<dbReference type="GO" id="GO:0046033">
    <property type="term" value="P:AMP metabolic process"/>
    <property type="evidence" value="ECO:0007669"/>
    <property type="project" value="TreeGrafter"/>
</dbReference>
<dbReference type="AlphaFoldDB" id="A0AA35TX39"/>
<accession>A0AA35TX39</accession>
<feature type="region of interest" description="Disordered" evidence="2">
    <location>
        <begin position="1"/>
        <end position="29"/>
    </location>
</feature>
<dbReference type="GO" id="GO:0005829">
    <property type="term" value="C:cytosol"/>
    <property type="evidence" value="ECO:0007669"/>
    <property type="project" value="TreeGrafter"/>
</dbReference>
<organism evidence="3 4">
    <name type="scientific">Geodia barretti</name>
    <name type="common">Barrett's horny sponge</name>
    <dbReference type="NCBI Taxonomy" id="519541"/>
    <lineage>
        <taxon>Eukaryota</taxon>
        <taxon>Metazoa</taxon>
        <taxon>Porifera</taxon>
        <taxon>Demospongiae</taxon>
        <taxon>Heteroscleromorpha</taxon>
        <taxon>Tetractinellida</taxon>
        <taxon>Astrophorina</taxon>
        <taxon>Geodiidae</taxon>
        <taxon>Geodia</taxon>
    </lineage>
</organism>
<dbReference type="Gene3D" id="3.20.20.140">
    <property type="entry name" value="Metal-dependent hydrolases"/>
    <property type="match status" value="1"/>
</dbReference>
<name>A0AA35TX39_GEOBA</name>
<dbReference type="SUPFAM" id="SSF51556">
    <property type="entry name" value="Metallo-dependent hydrolases"/>
    <property type="match status" value="1"/>
</dbReference>
<feature type="compositionally biased region" description="Low complexity" evidence="2">
    <location>
        <begin position="14"/>
        <end position="25"/>
    </location>
</feature>
<sequence>MVEEMATTKVPLGRSSSMSPTTRSPRPVRRLDKMSTQVFEDFAKKLQLMYLRENGAGGDVTSPKLPHSPLSSSPLMEIEENEIHPQDIEEVLDKTASSGVYTHDPSSMNAQFEFSGDRREVDVGLSDVEKKVIYREETKLEDDFCRAETTLLSAGVCLRVPFNRVMIKKTPVETTEHVDIAGVSETIFKEVRQLLKTALELRRKYMDLSLQEFCRTTANMLDKKLPPSSTFCVPDVLSGAKFTPAGDILSTEIRPREITPGAFTAPTSSGFELRFSVEMVDGVAKLTGDVEESKMSEEELAVMEDDPLSSHDFMTDLRTEFVDHLNALKVLSAHGPVKSYTFRRLCYLESRFNLHECSMNTRS</sequence>
<dbReference type="PANTHER" id="PTHR11359">
    <property type="entry name" value="AMP DEAMINASE"/>
    <property type="match status" value="1"/>
</dbReference>
<dbReference type="InterPro" id="IPR032466">
    <property type="entry name" value="Metal_Hydrolase"/>
</dbReference>
<dbReference type="PANTHER" id="PTHR11359:SF0">
    <property type="entry name" value="AMP DEAMINASE"/>
    <property type="match status" value="1"/>
</dbReference>
<dbReference type="InterPro" id="IPR006329">
    <property type="entry name" value="AMPD"/>
</dbReference>
<keyword evidence="4" id="KW-1185">Reference proteome</keyword>
<reference evidence="3" key="1">
    <citation type="submission" date="2023-03" db="EMBL/GenBank/DDBJ databases">
        <authorList>
            <person name="Steffen K."/>
            <person name="Cardenas P."/>
        </authorList>
    </citation>
    <scope>NUCLEOTIDE SEQUENCE</scope>
</reference>
<dbReference type="GO" id="GO:0032264">
    <property type="term" value="P:IMP salvage"/>
    <property type="evidence" value="ECO:0007669"/>
    <property type="project" value="InterPro"/>
</dbReference>
<dbReference type="Pfam" id="PF19326">
    <property type="entry name" value="AMP_deaminase"/>
    <property type="match status" value="1"/>
</dbReference>
<gene>
    <name evidence="3" type="ORF">GBAR_LOCUS30238</name>
</gene>
<evidence type="ECO:0000313" key="4">
    <source>
        <dbReference type="Proteomes" id="UP001174909"/>
    </source>
</evidence>
<dbReference type="Proteomes" id="UP001174909">
    <property type="component" value="Unassembled WGS sequence"/>
</dbReference>
<proteinExistence type="inferred from homology"/>